<dbReference type="InterPro" id="IPR050959">
    <property type="entry name" value="MarA-like"/>
</dbReference>
<evidence type="ECO:0000313" key="6">
    <source>
        <dbReference type="Proteomes" id="UP001596152"/>
    </source>
</evidence>
<dbReference type="PROSITE" id="PS01124">
    <property type="entry name" value="HTH_ARAC_FAMILY_2"/>
    <property type="match status" value="1"/>
</dbReference>
<dbReference type="EMBL" id="JBHSLF010000025">
    <property type="protein sequence ID" value="MFC5344877.1"/>
    <property type="molecule type" value="Genomic_DNA"/>
</dbReference>
<dbReference type="PRINTS" id="PR00032">
    <property type="entry name" value="HTHARAC"/>
</dbReference>
<dbReference type="PANTHER" id="PTHR47504:SF5">
    <property type="entry name" value="RIGHT ORIGIN-BINDING PROTEIN"/>
    <property type="match status" value="1"/>
</dbReference>
<gene>
    <name evidence="5" type="ORF">ACFPIE_13210</name>
</gene>
<organism evidence="5 6">
    <name type="scientific">Brevundimonas staleyi</name>
    <dbReference type="NCBI Taxonomy" id="74326"/>
    <lineage>
        <taxon>Bacteria</taxon>
        <taxon>Pseudomonadati</taxon>
        <taxon>Pseudomonadota</taxon>
        <taxon>Alphaproteobacteria</taxon>
        <taxon>Caulobacterales</taxon>
        <taxon>Caulobacteraceae</taxon>
        <taxon>Brevundimonas</taxon>
    </lineage>
</organism>
<evidence type="ECO:0000256" key="2">
    <source>
        <dbReference type="ARBA" id="ARBA00023125"/>
    </source>
</evidence>
<keyword evidence="1" id="KW-0805">Transcription regulation</keyword>
<dbReference type="RefSeq" id="WP_374037962.1">
    <property type="nucleotide sequence ID" value="NZ_CP169082.1"/>
</dbReference>
<feature type="domain" description="HTH araC/xylS-type" evidence="4">
    <location>
        <begin position="211"/>
        <end position="317"/>
    </location>
</feature>
<proteinExistence type="predicted"/>
<dbReference type="InterPro" id="IPR009057">
    <property type="entry name" value="Homeodomain-like_sf"/>
</dbReference>
<dbReference type="Gene3D" id="1.10.10.60">
    <property type="entry name" value="Homeodomain-like"/>
    <property type="match status" value="1"/>
</dbReference>
<keyword evidence="3" id="KW-0804">Transcription</keyword>
<accession>A0ABW0FT60</accession>
<reference evidence="6" key="1">
    <citation type="journal article" date="2019" name="Int. J. Syst. Evol. Microbiol.">
        <title>The Global Catalogue of Microorganisms (GCM) 10K type strain sequencing project: providing services to taxonomists for standard genome sequencing and annotation.</title>
        <authorList>
            <consortium name="The Broad Institute Genomics Platform"/>
            <consortium name="The Broad Institute Genome Sequencing Center for Infectious Disease"/>
            <person name="Wu L."/>
            <person name="Ma J."/>
        </authorList>
    </citation>
    <scope>NUCLEOTIDE SEQUENCE [LARGE SCALE GENOMIC DNA]</scope>
    <source>
        <strain evidence="6">JCM 12125</strain>
    </source>
</reference>
<dbReference type="Pfam" id="PF12833">
    <property type="entry name" value="HTH_18"/>
    <property type="match status" value="1"/>
</dbReference>
<dbReference type="PROSITE" id="PS00041">
    <property type="entry name" value="HTH_ARAC_FAMILY_1"/>
    <property type="match status" value="1"/>
</dbReference>
<dbReference type="InterPro" id="IPR018060">
    <property type="entry name" value="HTH_AraC"/>
</dbReference>
<evidence type="ECO:0000259" key="4">
    <source>
        <dbReference type="PROSITE" id="PS01124"/>
    </source>
</evidence>
<evidence type="ECO:0000256" key="3">
    <source>
        <dbReference type="ARBA" id="ARBA00023163"/>
    </source>
</evidence>
<keyword evidence="6" id="KW-1185">Reference proteome</keyword>
<comment type="caution">
    <text evidence="5">The sequence shown here is derived from an EMBL/GenBank/DDBJ whole genome shotgun (WGS) entry which is preliminary data.</text>
</comment>
<protein>
    <submittedName>
        <fullName evidence="5">Helix-turn-helix transcriptional regulator</fullName>
    </submittedName>
</protein>
<evidence type="ECO:0000256" key="1">
    <source>
        <dbReference type="ARBA" id="ARBA00023015"/>
    </source>
</evidence>
<dbReference type="SMART" id="SM00342">
    <property type="entry name" value="HTH_ARAC"/>
    <property type="match status" value="1"/>
</dbReference>
<dbReference type="InterPro" id="IPR020449">
    <property type="entry name" value="Tscrpt_reg_AraC-type_HTH"/>
</dbReference>
<keyword evidence="2" id="KW-0238">DNA-binding</keyword>
<evidence type="ECO:0000313" key="5">
    <source>
        <dbReference type="EMBL" id="MFC5344877.1"/>
    </source>
</evidence>
<dbReference type="PANTHER" id="PTHR47504">
    <property type="entry name" value="RIGHT ORIGIN-BINDING PROTEIN"/>
    <property type="match status" value="1"/>
</dbReference>
<dbReference type="SUPFAM" id="SSF46689">
    <property type="entry name" value="Homeodomain-like"/>
    <property type="match status" value="1"/>
</dbReference>
<dbReference type="Proteomes" id="UP001596152">
    <property type="component" value="Unassembled WGS sequence"/>
</dbReference>
<sequence>MSSPRSVAWDVSTRDQPDAFEQYLAAMANWYEVSDVSEADQRAFYNRSRSTMTMAGAIGFGVCVRQTLSRSPATLRRSDIDGLNLISNAAAIVGDADGREIRAEPGAVQLRDMTRPAASRLDRIEVTTLTVPRVAVPPALLSREAHGVVLPPDTPGGRLMRNHLIGLEADAADLSDAEVEAGIQGLLLLAVRVMGLDDPQANEPVAAALHRTVRRVVGAHVERGLIAGTLPPENDELARIAGVSRATLYRAFDIEGGVARYLQVRRLHHARTALARRRDGVPTVADIGYRYGFASPTHFSRQFRQHFGYSPSDIEPASARIGVTVGSGPIRHDLLVDWLEQLKFRTP</sequence>
<dbReference type="InterPro" id="IPR018062">
    <property type="entry name" value="HTH_AraC-typ_CS"/>
</dbReference>
<name>A0ABW0FT60_9CAUL</name>